<dbReference type="AlphaFoldDB" id="A0A2P5D6H4"/>
<feature type="compositionally biased region" description="Basic and acidic residues" evidence="1">
    <location>
        <begin position="135"/>
        <end position="145"/>
    </location>
</feature>
<feature type="compositionally biased region" description="Basic residues" evidence="1">
    <location>
        <begin position="146"/>
        <end position="159"/>
    </location>
</feature>
<evidence type="ECO:0000256" key="2">
    <source>
        <dbReference type="SAM" id="Phobius"/>
    </source>
</evidence>
<dbReference type="InParanoid" id="A0A2P5D6H4"/>
<feature type="region of interest" description="Disordered" evidence="1">
    <location>
        <begin position="135"/>
        <end position="178"/>
    </location>
</feature>
<dbReference type="FunCoup" id="A0A2P5D6H4">
    <property type="interactions" value="1077"/>
</dbReference>
<keyword evidence="2 3" id="KW-0812">Transmembrane</keyword>
<dbReference type="PANTHER" id="PTHR36735">
    <property type="entry name" value="TRANSMEMBRANE PROTEIN"/>
    <property type="match status" value="1"/>
</dbReference>
<evidence type="ECO:0000313" key="4">
    <source>
        <dbReference type="Proteomes" id="UP000237000"/>
    </source>
</evidence>
<gene>
    <name evidence="3" type="ORF">TorRG33x02_261000</name>
</gene>
<dbReference type="STRING" id="63057.A0A2P5D6H4"/>
<accession>A0A2P5D6H4</accession>
<keyword evidence="4" id="KW-1185">Reference proteome</keyword>
<proteinExistence type="predicted"/>
<dbReference type="PANTHER" id="PTHR36735:SF1">
    <property type="entry name" value="TRANSMEMBRANE PROTEIN"/>
    <property type="match status" value="1"/>
</dbReference>
<dbReference type="GO" id="GO:0009535">
    <property type="term" value="C:chloroplast thylakoid membrane"/>
    <property type="evidence" value="ECO:0007669"/>
    <property type="project" value="TreeGrafter"/>
</dbReference>
<dbReference type="Proteomes" id="UP000237000">
    <property type="component" value="Unassembled WGS sequence"/>
</dbReference>
<comment type="caution">
    <text evidence="3">The sequence shown here is derived from an EMBL/GenBank/DDBJ whole genome shotgun (WGS) entry which is preliminary data.</text>
</comment>
<evidence type="ECO:0000313" key="3">
    <source>
        <dbReference type="EMBL" id="PON68818.1"/>
    </source>
</evidence>
<dbReference type="EMBL" id="JXTC01000292">
    <property type="protein sequence ID" value="PON68818.1"/>
    <property type="molecule type" value="Genomic_DNA"/>
</dbReference>
<sequence length="178" mass="19584">MATPPISFLSPPDSISILNQKPCLFLKPHKTSLSFLSPKPTFSSKNTKIFHNPLHKITKQDTPVWRIHATAGEAPPLEAAPTPLESSQAQIMSTGDDASATVVSALLFVAFVGLTILTIGVIYIGVTDFLRKREREKFEKEESAKSKKNGKKKKVKARAGPRGFGQKIEQEEEDDDLI</sequence>
<reference evidence="4" key="1">
    <citation type="submission" date="2016-06" db="EMBL/GenBank/DDBJ databases">
        <title>Parallel loss of symbiosis genes in relatives of nitrogen-fixing non-legume Parasponia.</title>
        <authorList>
            <person name="Van Velzen R."/>
            <person name="Holmer R."/>
            <person name="Bu F."/>
            <person name="Rutten L."/>
            <person name="Van Zeijl A."/>
            <person name="Liu W."/>
            <person name="Santuari L."/>
            <person name="Cao Q."/>
            <person name="Sharma T."/>
            <person name="Shen D."/>
            <person name="Roswanjaya Y."/>
            <person name="Wardhani T."/>
            <person name="Kalhor M.S."/>
            <person name="Jansen J."/>
            <person name="Van den Hoogen J."/>
            <person name="Gungor B."/>
            <person name="Hartog M."/>
            <person name="Hontelez J."/>
            <person name="Verver J."/>
            <person name="Yang W.-C."/>
            <person name="Schijlen E."/>
            <person name="Repin R."/>
            <person name="Schilthuizen M."/>
            <person name="Schranz E."/>
            <person name="Heidstra R."/>
            <person name="Miyata K."/>
            <person name="Fedorova E."/>
            <person name="Kohlen W."/>
            <person name="Bisseling T."/>
            <person name="Smit S."/>
            <person name="Geurts R."/>
        </authorList>
    </citation>
    <scope>NUCLEOTIDE SEQUENCE [LARGE SCALE GENOMIC DNA]</scope>
    <source>
        <strain evidence="4">cv. RG33-2</strain>
    </source>
</reference>
<dbReference type="OrthoDB" id="1930702at2759"/>
<keyword evidence="2" id="KW-0472">Membrane</keyword>
<protein>
    <submittedName>
        <fullName evidence="3">Transmembrane protein</fullName>
    </submittedName>
</protein>
<feature type="transmembrane region" description="Helical" evidence="2">
    <location>
        <begin position="102"/>
        <end position="126"/>
    </location>
</feature>
<organism evidence="3 4">
    <name type="scientific">Trema orientale</name>
    <name type="common">Charcoal tree</name>
    <name type="synonym">Celtis orientalis</name>
    <dbReference type="NCBI Taxonomy" id="63057"/>
    <lineage>
        <taxon>Eukaryota</taxon>
        <taxon>Viridiplantae</taxon>
        <taxon>Streptophyta</taxon>
        <taxon>Embryophyta</taxon>
        <taxon>Tracheophyta</taxon>
        <taxon>Spermatophyta</taxon>
        <taxon>Magnoliopsida</taxon>
        <taxon>eudicotyledons</taxon>
        <taxon>Gunneridae</taxon>
        <taxon>Pentapetalae</taxon>
        <taxon>rosids</taxon>
        <taxon>fabids</taxon>
        <taxon>Rosales</taxon>
        <taxon>Cannabaceae</taxon>
        <taxon>Trema</taxon>
    </lineage>
</organism>
<name>A0A2P5D6H4_TREOI</name>
<evidence type="ECO:0000256" key="1">
    <source>
        <dbReference type="SAM" id="MobiDB-lite"/>
    </source>
</evidence>
<keyword evidence="2" id="KW-1133">Transmembrane helix</keyword>